<dbReference type="InterPro" id="IPR013497">
    <property type="entry name" value="Topo_IA_cen"/>
</dbReference>
<feature type="active site" description="O-(5'-phospho-DNA)-tyrosine intermediate" evidence="10">
    <location>
        <position position="302"/>
    </location>
</feature>
<feature type="site" description="Interaction with DNA" evidence="10">
    <location>
        <position position="140"/>
    </location>
</feature>
<evidence type="ECO:0000256" key="5">
    <source>
        <dbReference type="ARBA" id="ARBA00022833"/>
    </source>
</evidence>
<dbReference type="PRINTS" id="PR00417">
    <property type="entry name" value="PRTPISMRASEI"/>
</dbReference>
<dbReference type="GO" id="GO:0003917">
    <property type="term" value="F:DNA topoisomerase type I (single strand cut, ATP-independent) activity"/>
    <property type="evidence" value="ECO:0007669"/>
    <property type="project" value="UniProtKB-UniRule"/>
</dbReference>
<dbReference type="InterPro" id="IPR003601">
    <property type="entry name" value="Topo_IA_2"/>
</dbReference>
<comment type="subunit">
    <text evidence="10">Monomer.</text>
</comment>
<dbReference type="SMART" id="SM00437">
    <property type="entry name" value="TOP1Ac"/>
    <property type="match status" value="1"/>
</dbReference>
<dbReference type="InterPro" id="IPR013498">
    <property type="entry name" value="Topo_IA_Znf"/>
</dbReference>
<feature type="domain" description="Toprim" evidence="11">
    <location>
        <begin position="3"/>
        <end position="113"/>
    </location>
</feature>
<dbReference type="GO" id="GO:0005694">
    <property type="term" value="C:chromosome"/>
    <property type="evidence" value="ECO:0007669"/>
    <property type="project" value="InterPro"/>
</dbReference>
<organism evidence="13 14">
    <name type="scientific">Wansuia hejianensis</name>
    <dbReference type="NCBI Taxonomy" id="2763667"/>
    <lineage>
        <taxon>Bacteria</taxon>
        <taxon>Bacillati</taxon>
        <taxon>Bacillota</taxon>
        <taxon>Clostridia</taxon>
        <taxon>Lachnospirales</taxon>
        <taxon>Lachnospiraceae</taxon>
        <taxon>Wansuia</taxon>
    </lineage>
</organism>
<comment type="function">
    <text evidence="10">Releases the supercoiling and torsional tension of DNA, which is introduced during the DNA replication and transcription, by transiently cleaving and rejoining one strand of the DNA duplex. Introduces a single-strand break via transesterification at a target site in duplex DNA. The scissile phosphodiester is attacked by the catalytic tyrosine of the enzyme, resulting in the formation of a DNA-(5'-phosphotyrosyl)-enzyme intermediate and the expulsion of a 3'-OH DNA strand. The free DNA strand then undergoes passage around the unbroken strand, thus removing DNA supercoils. Finally, in the religation step, the DNA 3'-OH attacks the covalent intermediate to expel the active-site tyrosine and restore the DNA phosphodiester backbone.</text>
</comment>
<dbReference type="PROSITE" id="PS50880">
    <property type="entry name" value="TOPRIM"/>
    <property type="match status" value="1"/>
</dbReference>
<accession>A0A926EZG1</accession>
<evidence type="ECO:0000256" key="9">
    <source>
        <dbReference type="ARBA" id="ARBA00023235"/>
    </source>
</evidence>
<evidence type="ECO:0000313" key="14">
    <source>
        <dbReference type="Proteomes" id="UP000601522"/>
    </source>
</evidence>
<dbReference type="InterPro" id="IPR013826">
    <property type="entry name" value="Topo_IA_cen_sub3"/>
</dbReference>
<dbReference type="SMART" id="SM00436">
    <property type="entry name" value="TOP1Bc"/>
    <property type="match status" value="1"/>
</dbReference>
<dbReference type="Gene3D" id="3.40.50.140">
    <property type="match status" value="1"/>
</dbReference>
<dbReference type="InterPro" id="IPR000380">
    <property type="entry name" value="Topo_IA"/>
</dbReference>
<dbReference type="Pfam" id="PF01751">
    <property type="entry name" value="Toprim"/>
    <property type="match status" value="1"/>
</dbReference>
<feature type="site" description="Interaction with DNA" evidence="10">
    <location>
        <position position="33"/>
    </location>
</feature>
<dbReference type="CDD" id="cd00186">
    <property type="entry name" value="TOP1Ac"/>
    <property type="match status" value="1"/>
</dbReference>
<dbReference type="CDD" id="cd03363">
    <property type="entry name" value="TOPRIM_TopoIA_TopoI"/>
    <property type="match status" value="1"/>
</dbReference>
<evidence type="ECO:0000256" key="1">
    <source>
        <dbReference type="ARBA" id="ARBA00000213"/>
    </source>
</evidence>
<evidence type="ECO:0000313" key="13">
    <source>
        <dbReference type="EMBL" id="MBC8590496.1"/>
    </source>
</evidence>
<dbReference type="PROSITE" id="PS00396">
    <property type="entry name" value="TOPO_IA_1"/>
    <property type="match status" value="1"/>
</dbReference>
<dbReference type="HAMAP" id="MF_00952">
    <property type="entry name" value="Topoisom_1_prok"/>
    <property type="match status" value="1"/>
</dbReference>
<feature type="region of interest" description="Interaction with DNA" evidence="10">
    <location>
        <begin position="163"/>
        <end position="168"/>
    </location>
</feature>
<evidence type="ECO:0000256" key="3">
    <source>
        <dbReference type="ARBA" id="ARBA00022723"/>
    </source>
</evidence>
<dbReference type="Gene3D" id="1.10.290.10">
    <property type="entry name" value="Topoisomerase I, domain 4"/>
    <property type="match status" value="1"/>
</dbReference>
<sequence length="695" mass="80001">MSKNLVIVESPAKAKTIGKMLGRNYKVIASVGHVRDLPKSTLGIDLEDNFTPKYINIRGKGPVIKELRKEGKKAEKIFLATDPDREGEAISWHLAHILNIDTDEKVRVEFNEITKEAIKKAVKVPRKLDHNLIDAQQARRVLDRLVGYKISPLLWKKIRKGLSAGRVQSVATKLVCDREIEIDKFIPQEYWSIKALLNKDKVDFEANFYGKFINGKEQKLNLNSEEDVNNIVSQLDHHNFVVKDVKKGTKRKNPYPPYTTSTLQQDASKRLRYSTKKIMSIAQQLYEGIDIGKEGTVGLITYMRTDSTRISKEAVDTAKEYIIENYGKEYSNGGKYYGNKSRKETQDAHEGIRPTGILREPDKIKDYLSKDQYNLYKLIWERFISSQMAPAQYETISINILSNDYIFRATGSKLKFLGFLKIYDIIDNEEENISIPNINVNDKLSAKDIITKQHFTQPPARYTEASLIKTLEELGIGRPSTYAPTIATILARDYVILDNRSFYPTELGILVNDLLTEYFNSIINEEFTAELEKRLDDIADGKYNWKSVIEDFYKDFNKELIKAEEEIDKIEIEDEVTDEICEKCGKNMVIKTGRYGKFLACPGYPECKNTKPIIDKINVRCPKCDGEVIRKKSKRRRIFYGCINYPKCDFVSWDEPVNEKCPECHQYMVIKRNKDNSTLKCSNKECGYTKKINSN</sequence>
<keyword evidence="7 10" id="KW-0799">Topoisomerase</keyword>
<dbReference type="InterPro" id="IPR003602">
    <property type="entry name" value="Topo_IA_DNA-bd_dom"/>
</dbReference>
<evidence type="ECO:0000259" key="11">
    <source>
        <dbReference type="PROSITE" id="PS50880"/>
    </source>
</evidence>
<dbReference type="SMART" id="SM00493">
    <property type="entry name" value="TOPRIM"/>
    <property type="match status" value="1"/>
</dbReference>
<feature type="site" description="Interaction with DNA" evidence="10">
    <location>
        <position position="304"/>
    </location>
</feature>
<evidence type="ECO:0000256" key="6">
    <source>
        <dbReference type="ARBA" id="ARBA00022842"/>
    </source>
</evidence>
<dbReference type="EMBL" id="JACRTK010000002">
    <property type="protein sequence ID" value="MBC8590496.1"/>
    <property type="molecule type" value="Genomic_DNA"/>
</dbReference>
<dbReference type="RefSeq" id="WP_249323337.1">
    <property type="nucleotide sequence ID" value="NZ_JACRTK010000002.1"/>
</dbReference>
<feature type="site" description="Interaction with DNA" evidence="10">
    <location>
        <position position="492"/>
    </location>
</feature>
<dbReference type="Pfam" id="PF01131">
    <property type="entry name" value="Topoisom_bac"/>
    <property type="match status" value="1"/>
</dbReference>
<dbReference type="PANTHER" id="PTHR42785:SF1">
    <property type="entry name" value="DNA TOPOISOMERASE"/>
    <property type="match status" value="1"/>
</dbReference>
<dbReference type="EC" id="5.6.2.1" evidence="10"/>
<evidence type="ECO:0000256" key="7">
    <source>
        <dbReference type="ARBA" id="ARBA00023029"/>
    </source>
</evidence>
<dbReference type="InterPro" id="IPR034149">
    <property type="entry name" value="TOPRIM_TopoI"/>
</dbReference>
<dbReference type="InterPro" id="IPR023406">
    <property type="entry name" value="Topo_IA_AS"/>
</dbReference>
<dbReference type="GO" id="GO:0006265">
    <property type="term" value="P:DNA topological change"/>
    <property type="evidence" value="ECO:0007669"/>
    <property type="project" value="UniProtKB-UniRule"/>
</dbReference>
<evidence type="ECO:0000256" key="4">
    <source>
        <dbReference type="ARBA" id="ARBA00022771"/>
    </source>
</evidence>
<dbReference type="SUPFAM" id="SSF57783">
    <property type="entry name" value="Zinc beta-ribbon"/>
    <property type="match status" value="1"/>
</dbReference>
<comment type="caution">
    <text evidence="13">The sequence shown here is derived from an EMBL/GenBank/DDBJ whole genome shotgun (WGS) entry which is preliminary data.</text>
</comment>
<dbReference type="InterPro" id="IPR005733">
    <property type="entry name" value="TopoI_bac-type"/>
</dbReference>
<dbReference type="NCBIfam" id="TIGR01051">
    <property type="entry name" value="topA_bact"/>
    <property type="match status" value="1"/>
</dbReference>
<feature type="site" description="Interaction with DNA" evidence="10">
    <location>
        <position position="155"/>
    </location>
</feature>
<keyword evidence="3" id="KW-0479">Metal-binding</keyword>
<evidence type="ECO:0000259" key="12">
    <source>
        <dbReference type="PROSITE" id="PS52039"/>
    </source>
</evidence>
<dbReference type="InterPro" id="IPR006171">
    <property type="entry name" value="TOPRIM_dom"/>
</dbReference>
<dbReference type="SUPFAM" id="SSF56712">
    <property type="entry name" value="Prokaryotic type I DNA topoisomerase"/>
    <property type="match status" value="1"/>
</dbReference>
<feature type="domain" description="Topo IA-type catalytic" evidence="12">
    <location>
        <begin position="129"/>
        <end position="561"/>
    </location>
</feature>
<feature type="site" description="Interaction with DNA" evidence="10">
    <location>
        <position position="148"/>
    </location>
</feature>
<keyword evidence="14" id="KW-1185">Reference proteome</keyword>
<evidence type="ECO:0000256" key="2">
    <source>
        <dbReference type="ARBA" id="ARBA00009446"/>
    </source>
</evidence>
<proteinExistence type="inferred from homology"/>
<dbReference type="InterPro" id="IPR013825">
    <property type="entry name" value="Topo_IA_cen_sub2"/>
</dbReference>
<feature type="site" description="Interaction with DNA" evidence="10">
    <location>
        <position position="139"/>
    </location>
</feature>
<dbReference type="Gene3D" id="2.70.20.10">
    <property type="entry name" value="Topoisomerase I, domain 3"/>
    <property type="match status" value="1"/>
</dbReference>
<keyword evidence="6" id="KW-0460">Magnesium</keyword>
<feature type="site" description="Interaction with DNA" evidence="10">
    <location>
        <position position="143"/>
    </location>
</feature>
<keyword evidence="4" id="KW-0863">Zinc-finger</keyword>
<gene>
    <name evidence="10 13" type="primary">topA</name>
    <name evidence="13" type="ORF">H8689_05055</name>
</gene>
<evidence type="ECO:0000256" key="8">
    <source>
        <dbReference type="ARBA" id="ARBA00023125"/>
    </source>
</evidence>
<protein>
    <recommendedName>
        <fullName evidence="10">DNA topoisomerase 1</fullName>
        <ecNumber evidence="10">5.6.2.1</ecNumber>
    </recommendedName>
    <alternativeName>
        <fullName evidence="10">DNA topoisomerase I</fullName>
    </alternativeName>
</protein>
<dbReference type="Proteomes" id="UP000601522">
    <property type="component" value="Unassembled WGS sequence"/>
</dbReference>
<dbReference type="GO" id="GO:0008270">
    <property type="term" value="F:zinc ion binding"/>
    <property type="evidence" value="ECO:0007669"/>
    <property type="project" value="UniProtKB-KW"/>
</dbReference>
<comment type="catalytic activity">
    <reaction evidence="1 10">
        <text>ATP-independent breakage of single-stranded DNA, followed by passage and rejoining.</text>
        <dbReference type="EC" id="5.6.2.1"/>
    </reaction>
</comment>
<dbReference type="GO" id="GO:0003677">
    <property type="term" value="F:DNA binding"/>
    <property type="evidence" value="ECO:0007669"/>
    <property type="project" value="UniProtKB-KW"/>
</dbReference>
<dbReference type="InterPro" id="IPR028612">
    <property type="entry name" value="Topoisom_1_IA"/>
</dbReference>
<dbReference type="AlphaFoldDB" id="A0A926EZG1"/>
<dbReference type="Gene3D" id="1.10.460.10">
    <property type="entry name" value="Topoisomerase I, domain 2"/>
    <property type="match status" value="1"/>
</dbReference>
<reference evidence="13 14" key="1">
    <citation type="submission" date="2020-08" db="EMBL/GenBank/DDBJ databases">
        <title>Genome public.</title>
        <authorList>
            <person name="Liu C."/>
            <person name="Sun Q."/>
        </authorList>
    </citation>
    <scope>NUCLEOTIDE SEQUENCE [LARGE SCALE GENOMIC DNA]</scope>
    <source>
        <strain evidence="13 14">NSJ-26</strain>
    </source>
</reference>
<keyword evidence="8 10" id="KW-0238">DNA-binding</keyword>
<name>A0A926EZG1_9FIRM</name>
<dbReference type="InterPro" id="IPR013824">
    <property type="entry name" value="Topo_IA_cen_sub1"/>
</dbReference>
<dbReference type="PROSITE" id="PS52039">
    <property type="entry name" value="TOPO_IA_2"/>
    <property type="match status" value="1"/>
</dbReference>
<dbReference type="Pfam" id="PF01396">
    <property type="entry name" value="Zn_ribbon_Top1"/>
    <property type="match status" value="3"/>
</dbReference>
<evidence type="ECO:0000256" key="10">
    <source>
        <dbReference type="HAMAP-Rule" id="MF_00952"/>
    </source>
</evidence>
<keyword evidence="5" id="KW-0862">Zinc</keyword>
<comment type="similarity">
    <text evidence="2 10">Belongs to the type IA topoisomerase family.</text>
</comment>
<dbReference type="PANTHER" id="PTHR42785">
    <property type="entry name" value="DNA TOPOISOMERASE, TYPE IA, CORE"/>
    <property type="match status" value="1"/>
</dbReference>
<dbReference type="InterPro" id="IPR023405">
    <property type="entry name" value="Topo_IA_core_domain"/>
</dbReference>
<dbReference type="Gene3D" id="3.30.65.10">
    <property type="entry name" value="Bacterial Topoisomerase I, domain 1"/>
    <property type="match status" value="2"/>
</dbReference>
<keyword evidence="9 10" id="KW-0413">Isomerase</keyword>